<evidence type="ECO:0000256" key="1">
    <source>
        <dbReference type="SAM" id="Phobius"/>
    </source>
</evidence>
<dbReference type="GeneID" id="6074090"/>
<evidence type="ECO:0000313" key="3">
    <source>
        <dbReference type="Proteomes" id="UP000001194"/>
    </source>
</evidence>
<keyword evidence="1" id="KW-0812">Transmembrane</keyword>
<dbReference type="PANTHER" id="PTHR42109:SF2">
    <property type="entry name" value="INTEGRAL MEMBRANE PROTEIN"/>
    <property type="match status" value="1"/>
</dbReference>
<keyword evidence="1" id="KW-0472">Membrane</keyword>
<evidence type="ECO:0000313" key="2">
    <source>
        <dbReference type="EMBL" id="EDR11053.1"/>
    </source>
</evidence>
<organism evidence="3">
    <name type="scientific">Laccaria bicolor (strain S238N-H82 / ATCC MYA-4686)</name>
    <name type="common">Bicoloured deceiver</name>
    <name type="synonym">Laccaria laccata var. bicolor</name>
    <dbReference type="NCBI Taxonomy" id="486041"/>
    <lineage>
        <taxon>Eukaryota</taxon>
        <taxon>Fungi</taxon>
        <taxon>Dikarya</taxon>
        <taxon>Basidiomycota</taxon>
        <taxon>Agaricomycotina</taxon>
        <taxon>Agaricomycetes</taxon>
        <taxon>Agaricomycetidae</taxon>
        <taxon>Agaricales</taxon>
        <taxon>Agaricineae</taxon>
        <taxon>Hydnangiaceae</taxon>
        <taxon>Laccaria</taxon>
    </lineage>
</organism>
<feature type="transmembrane region" description="Helical" evidence="1">
    <location>
        <begin position="96"/>
        <end position="116"/>
    </location>
</feature>
<accession>B0D271</accession>
<reference evidence="2 3" key="1">
    <citation type="journal article" date="2008" name="Nature">
        <title>The genome of Laccaria bicolor provides insights into mycorrhizal symbiosis.</title>
        <authorList>
            <person name="Martin F."/>
            <person name="Aerts A."/>
            <person name="Ahren D."/>
            <person name="Brun A."/>
            <person name="Danchin E.G.J."/>
            <person name="Duchaussoy F."/>
            <person name="Gibon J."/>
            <person name="Kohler A."/>
            <person name="Lindquist E."/>
            <person name="Pereda V."/>
            <person name="Salamov A."/>
            <person name="Shapiro H.J."/>
            <person name="Wuyts J."/>
            <person name="Blaudez D."/>
            <person name="Buee M."/>
            <person name="Brokstein P."/>
            <person name="Canbaeck B."/>
            <person name="Cohen D."/>
            <person name="Courty P.E."/>
            <person name="Coutinho P.M."/>
            <person name="Delaruelle C."/>
            <person name="Detter J.C."/>
            <person name="Deveau A."/>
            <person name="DiFazio S."/>
            <person name="Duplessis S."/>
            <person name="Fraissinet-Tachet L."/>
            <person name="Lucic E."/>
            <person name="Frey-Klett P."/>
            <person name="Fourrey C."/>
            <person name="Feussner I."/>
            <person name="Gay G."/>
            <person name="Grimwood J."/>
            <person name="Hoegger P.J."/>
            <person name="Jain P."/>
            <person name="Kilaru S."/>
            <person name="Labbe J."/>
            <person name="Lin Y.C."/>
            <person name="Legue V."/>
            <person name="Le Tacon F."/>
            <person name="Marmeisse R."/>
            <person name="Melayah D."/>
            <person name="Montanini B."/>
            <person name="Muratet M."/>
            <person name="Nehls U."/>
            <person name="Niculita-Hirzel H."/>
            <person name="Oudot-Le Secq M.P."/>
            <person name="Peter M."/>
            <person name="Quesneville H."/>
            <person name="Rajashekar B."/>
            <person name="Reich M."/>
            <person name="Rouhier N."/>
            <person name="Schmutz J."/>
            <person name="Yin T."/>
            <person name="Chalot M."/>
            <person name="Henrissat B."/>
            <person name="Kuees U."/>
            <person name="Lucas S."/>
            <person name="Van de Peer Y."/>
            <person name="Podila G.K."/>
            <person name="Polle A."/>
            <person name="Pukkila P.J."/>
            <person name="Richardson P.M."/>
            <person name="Rouze P."/>
            <person name="Sanders I.R."/>
            <person name="Stajich J.E."/>
            <person name="Tunlid A."/>
            <person name="Tuskan G."/>
            <person name="Grigoriev I.V."/>
        </authorList>
    </citation>
    <scope>NUCLEOTIDE SEQUENCE [LARGE SCALE GENOMIC DNA]</scope>
    <source>
        <strain evidence="3">S238N-H82 / ATCC MYA-4686</strain>
    </source>
</reference>
<dbReference type="RefSeq" id="XP_001878354.1">
    <property type="nucleotide sequence ID" value="XM_001878319.1"/>
</dbReference>
<gene>
    <name evidence="2" type="ORF">LACBIDRAFT_315352</name>
</gene>
<dbReference type="Proteomes" id="UP000001194">
    <property type="component" value="Unassembled WGS sequence"/>
</dbReference>
<feature type="transmembrane region" description="Helical" evidence="1">
    <location>
        <begin position="176"/>
        <end position="196"/>
    </location>
</feature>
<feature type="transmembrane region" description="Helical" evidence="1">
    <location>
        <begin position="29"/>
        <end position="48"/>
    </location>
</feature>
<protein>
    <submittedName>
        <fullName evidence="2">Predicted protein</fullName>
    </submittedName>
</protein>
<keyword evidence="3" id="KW-1185">Reference proteome</keyword>
<dbReference type="AlphaFoldDB" id="B0D271"/>
<sequence>MSTSSSPSSVMASQPYVINYAHAVGYDSVPAAAVFAALYVPLFGWYVLKSIKNPTYVLIVLSLFCAIRITAFVIRAVLASSSTAGQHIGLLIGDQILFGVGFFGLLYSAYTLVLDRELLKGTSPPRSFILRITRNRALFRLALTSAVALGITGTTMSQSSNPKTISTGLTLRKVGTIIFLVLTVLQAFQTLILAKIELTGKSEREADENQSFGMKYGIYILYIISLLLLVREAFSMATVSNMFKQSNEHFWYPLVALPEILVVILFSTPGLVPSRSDLQRNTGKPEA</sequence>
<proteinExistence type="predicted"/>
<keyword evidence="1" id="KW-1133">Transmembrane helix</keyword>
<dbReference type="EMBL" id="DS547096">
    <property type="protein sequence ID" value="EDR11053.1"/>
    <property type="molecule type" value="Genomic_DNA"/>
</dbReference>
<feature type="transmembrane region" description="Helical" evidence="1">
    <location>
        <begin position="137"/>
        <end position="156"/>
    </location>
</feature>
<dbReference type="OrthoDB" id="5389493at2759"/>
<dbReference type="InParanoid" id="B0D271"/>
<feature type="transmembrane region" description="Helical" evidence="1">
    <location>
        <begin position="55"/>
        <end position="76"/>
    </location>
</feature>
<name>B0D271_LACBS</name>
<dbReference type="PANTHER" id="PTHR42109">
    <property type="entry name" value="UNPLACED GENOMIC SCAFFOLD UM_SCAF_CONTIG_1.265, WHOLE GENOME SHOTGUN SEQUENCE"/>
    <property type="match status" value="1"/>
</dbReference>
<dbReference type="HOGENOM" id="CLU_092145_0_0_1"/>
<dbReference type="KEGG" id="lbc:LACBIDRAFT_315352"/>
<feature type="transmembrane region" description="Helical" evidence="1">
    <location>
        <begin position="216"/>
        <end position="238"/>
    </location>
</feature>
<feature type="transmembrane region" description="Helical" evidence="1">
    <location>
        <begin position="250"/>
        <end position="272"/>
    </location>
</feature>